<protein>
    <submittedName>
        <fullName evidence="2">OLC1v1004973C1</fullName>
    </submittedName>
</protein>
<name>A0AAV1DFK0_OLDCO</name>
<evidence type="ECO:0000259" key="1">
    <source>
        <dbReference type="Pfam" id="PF13456"/>
    </source>
</evidence>
<dbReference type="Gene3D" id="3.30.420.10">
    <property type="entry name" value="Ribonuclease H-like superfamily/Ribonuclease H"/>
    <property type="match status" value="1"/>
</dbReference>
<dbReference type="InterPro" id="IPR002156">
    <property type="entry name" value="RNaseH_domain"/>
</dbReference>
<accession>A0AAV1DFK0</accession>
<dbReference type="InterPro" id="IPR053151">
    <property type="entry name" value="RNase_H-like"/>
</dbReference>
<gene>
    <name evidence="2" type="ORF">OLC1_LOCUS14531</name>
</gene>
<dbReference type="EMBL" id="OX459122">
    <property type="protein sequence ID" value="CAI9105936.1"/>
    <property type="molecule type" value="Genomic_DNA"/>
</dbReference>
<dbReference type="InterPro" id="IPR012337">
    <property type="entry name" value="RNaseH-like_sf"/>
</dbReference>
<reference evidence="2" key="1">
    <citation type="submission" date="2023-03" db="EMBL/GenBank/DDBJ databases">
        <authorList>
            <person name="Julca I."/>
        </authorList>
    </citation>
    <scope>NUCLEOTIDE SEQUENCE</scope>
</reference>
<feature type="domain" description="RNase H type-1" evidence="1">
    <location>
        <begin position="26"/>
        <end position="125"/>
    </location>
</feature>
<evidence type="ECO:0000313" key="2">
    <source>
        <dbReference type="EMBL" id="CAI9105936.1"/>
    </source>
</evidence>
<dbReference type="PANTHER" id="PTHR47723:SF13">
    <property type="entry name" value="PUTATIVE-RELATED"/>
    <property type="match status" value="1"/>
</dbReference>
<organism evidence="2 3">
    <name type="scientific">Oldenlandia corymbosa var. corymbosa</name>
    <dbReference type="NCBI Taxonomy" id="529605"/>
    <lineage>
        <taxon>Eukaryota</taxon>
        <taxon>Viridiplantae</taxon>
        <taxon>Streptophyta</taxon>
        <taxon>Embryophyta</taxon>
        <taxon>Tracheophyta</taxon>
        <taxon>Spermatophyta</taxon>
        <taxon>Magnoliopsida</taxon>
        <taxon>eudicotyledons</taxon>
        <taxon>Gunneridae</taxon>
        <taxon>Pentapetalae</taxon>
        <taxon>asterids</taxon>
        <taxon>lamiids</taxon>
        <taxon>Gentianales</taxon>
        <taxon>Rubiaceae</taxon>
        <taxon>Rubioideae</taxon>
        <taxon>Spermacoceae</taxon>
        <taxon>Hedyotis-Oldenlandia complex</taxon>
        <taxon>Oldenlandia</taxon>
    </lineage>
</organism>
<proteinExistence type="predicted"/>
<sequence length="760" mass="83456">MRGACVGWEERCIHWIPPPVDWVKVNSNGSVDPSIGVGYAGGVIRDCHGRWLEGFMMKVGFCTITGAELWGLFQALVLAWDLGYKKVKAEVDSSSVVLMVKGDEEVLGAELAEIPASVLQLFDSEMKVIDGNDNIAVNFGLIGFVDAEFIPIEDLSGVLVETVCDADGLIGVRKFESMQSKLELNSVVQVGKLVDMNYLNDTTGVKLGNLNEVIDEVEINLEVSVGLKEVTDECVELFDLNPFWNGIFGCNSIYVDPRGIECPSCIDVSSEHSSVTCVIAVGNEFAAVGKFGLLVNGFKGGTIFFDEANLFAFELGDSVLVDSVGTPYGTVVDGPSDVDSINCDVISNELLSRDELNGVLIETLCDSVCLIDVDKGLELNDDWVEFEMVRNVESEIEISVCRNHAVNRRNYVNLFVNDPGGIIACLVPRVPENVWKEILKIRDSRPMTENKRAVNMLDEVRSILTHFIYAGVSTESENGASGDVNNSCGSLGHDHDVNIVYLITGMMGVHLESRVRLLVVYTCLKEMNHVKEIVDSTEDNNEHLDLFLAAKTDAGVECVPDIIALILPDQFMQLKGSNTITTKRELQIRGKLFHFESVKPLGTGEQENLPSRSVSDKLGLKSNSGCKDAAVGIDLVTGYESNGTMDVHPSVCDHLVGANENAWLISGVDKNDFISGKEIRMTSPFIDPGELGEIFRIKCSYGVDRCWLYIAKSGFEKWLFLIDPGGLKTCFSDNDSFSLERGDSWKLVLDDNSKWRLLNV</sequence>
<dbReference type="GO" id="GO:0003676">
    <property type="term" value="F:nucleic acid binding"/>
    <property type="evidence" value="ECO:0007669"/>
    <property type="project" value="InterPro"/>
</dbReference>
<dbReference type="InterPro" id="IPR036397">
    <property type="entry name" value="RNaseH_sf"/>
</dbReference>
<dbReference type="PANTHER" id="PTHR47723">
    <property type="entry name" value="OS05G0353850 PROTEIN"/>
    <property type="match status" value="1"/>
</dbReference>
<dbReference type="Pfam" id="PF13456">
    <property type="entry name" value="RVT_3"/>
    <property type="match status" value="1"/>
</dbReference>
<dbReference type="SUPFAM" id="SSF53098">
    <property type="entry name" value="Ribonuclease H-like"/>
    <property type="match status" value="1"/>
</dbReference>
<evidence type="ECO:0000313" key="3">
    <source>
        <dbReference type="Proteomes" id="UP001161247"/>
    </source>
</evidence>
<keyword evidence="3" id="KW-1185">Reference proteome</keyword>
<dbReference type="InterPro" id="IPR044730">
    <property type="entry name" value="RNase_H-like_dom_plant"/>
</dbReference>
<dbReference type="AlphaFoldDB" id="A0AAV1DFK0"/>
<dbReference type="GO" id="GO:0004523">
    <property type="term" value="F:RNA-DNA hybrid ribonuclease activity"/>
    <property type="evidence" value="ECO:0007669"/>
    <property type="project" value="InterPro"/>
</dbReference>
<dbReference type="CDD" id="cd06222">
    <property type="entry name" value="RNase_H_like"/>
    <property type="match status" value="1"/>
</dbReference>
<dbReference type="Proteomes" id="UP001161247">
    <property type="component" value="Chromosome 5"/>
</dbReference>